<keyword evidence="4" id="KW-1185">Reference proteome</keyword>
<feature type="domain" description="Integrase catalytic" evidence="2">
    <location>
        <begin position="60"/>
        <end position="219"/>
    </location>
</feature>
<evidence type="ECO:0000313" key="3">
    <source>
        <dbReference type="EMBL" id="CAH2218005.1"/>
    </source>
</evidence>
<proteinExistence type="predicted"/>
<dbReference type="EC" id="2.7.7.49" evidence="1"/>
<dbReference type="PANTHER" id="PTHR37984:SF5">
    <property type="entry name" value="PROTEIN NYNRIN-LIKE"/>
    <property type="match status" value="1"/>
</dbReference>
<dbReference type="Pfam" id="PF00665">
    <property type="entry name" value="rve"/>
    <property type="match status" value="1"/>
</dbReference>
<dbReference type="GO" id="GO:0003676">
    <property type="term" value="F:nucleic acid binding"/>
    <property type="evidence" value="ECO:0007669"/>
    <property type="project" value="InterPro"/>
</dbReference>
<gene>
    <name evidence="3" type="primary">jg19310</name>
    <name evidence="3" type="ORF">PAEG_LOCUS5880</name>
</gene>
<dbReference type="PROSITE" id="PS50994">
    <property type="entry name" value="INTEGRASE"/>
    <property type="match status" value="1"/>
</dbReference>
<accession>A0A8S4QSS1</accession>
<organism evidence="3 4">
    <name type="scientific">Pararge aegeria aegeria</name>
    <dbReference type="NCBI Taxonomy" id="348720"/>
    <lineage>
        <taxon>Eukaryota</taxon>
        <taxon>Metazoa</taxon>
        <taxon>Ecdysozoa</taxon>
        <taxon>Arthropoda</taxon>
        <taxon>Hexapoda</taxon>
        <taxon>Insecta</taxon>
        <taxon>Pterygota</taxon>
        <taxon>Neoptera</taxon>
        <taxon>Endopterygota</taxon>
        <taxon>Lepidoptera</taxon>
        <taxon>Glossata</taxon>
        <taxon>Ditrysia</taxon>
        <taxon>Papilionoidea</taxon>
        <taxon>Nymphalidae</taxon>
        <taxon>Satyrinae</taxon>
        <taxon>Satyrini</taxon>
        <taxon>Parargina</taxon>
        <taxon>Pararge</taxon>
    </lineage>
</organism>
<dbReference type="Gene3D" id="3.30.420.10">
    <property type="entry name" value="Ribonuclease H-like superfamily/Ribonuclease H"/>
    <property type="match status" value="1"/>
</dbReference>
<dbReference type="PANTHER" id="PTHR37984">
    <property type="entry name" value="PROTEIN CBG26694"/>
    <property type="match status" value="1"/>
</dbReference>
<dbReference type="SUPFAM" id="SSF53098">
    <property type="entry name" value="Ribonuclease H-like"/>
    <property type="match status" value="1"/>
</dbReference>
<dbReference type="GO" id="GO:0015074">
    <property type="term" value="P:DNA integration"/>
    <property type="evidence" value="ECO:0007669"/>
    <property type="project" value="InterPro"/>
</dbReference>
<dbReference type="Proteomes" id="UP000838756">
    <property type="component" value="Unassembled WGS sequence"/>
</dbReference>
<dbReference type="GO" id="GO:0003964">
    <property type="term" value="F:RNA-directed DNA polymerase activity"/>
    <property type="evidence" value="ECO:0007669"/>
    <property type="project" value="UniProtKB-EC"/>
</dbReference>
<dbReference type="InterPro" id="IPR036397">
    <property type="entry name" value="RNaseH_sf"/>
</dbReference>
<evidence type="ECO:0000256" key="1">
    <source>
        <dbReference type="ARBA" id="ARBA00012493"/>
    </source>
</evidence>
<dbReference type="InterPro" id="IPR001584">
    <property type="entry name" value="Integrase_cat-core"/>
</dbReference>
<protein>
    <recommendedName>
        <fullName evidence="1">RNA-directed DNA polymerase</fullName>
        <ecNumber evidence="1">2.7.7.49</ecNumber>
    </recommendedName>
</protein>
<comment type="caution">
    <text evidence="3">The sequence shown here is derived from an EMBL/GenBank/DDBJ whole genome shotgun (WGS) entry which is preliminary data.</text>
</comment>
<dbReference type="InterPro" id="IPR041588">
    <property type="entry name" value="Integrase_H2C2"/>
</dbReference>
<dbReference type="FunFam" id="3.30.420.10:FF:000032">
    <property type="entry name" value="Retrovirus-related Pol polyprotein from transposon 297-like Protein"/>
    <property type="match status" value="1"/>
</dbReference>
<dbReference type="OrthoDB" id="115435at2759"/>
<dbReference type="EMBL" id="CAKXAJ010018922">
    <property type="protein sequence ID" value="CAH2218005.1"/>
    <property type="molecule type" value="Genomic_DNA"/>
</dbReference>
<sequence length="363" mass="41904">MNHDDLGHWGFEKTLQRIREYYWFPKMRRFVKKYVTSCLECAHHKAPGGKREGELHPIEKVSTPFHTVHADHLGPFIRSKRGNCYLLVIVDGFTKYVSINAVKNTKSSTSLEVMKRYISYFGVPTRLITDKGTSFTSKIFQVFIESYGIKHIQNAVATPRANGQVERFNRTILDALSTSNHGGDEKSWDDHIADIQVGINTTKHKTTRKSPSELLFGFNVMSKTEGKLSEVINDTLNRIPAEELEDLRQETGELIKKQQVRDAANFNKHRKAVTIYKEGDLVRVERQVPHDGKSQKLVLKYQGPYRIMKLLDNDRFLIEDTPLTRKRGRRYEGIVAIDKIQPWMNFNRNFESESSENDNGKDD</sequence>
<name>A0A8S4QSS1_9NEOP</name>
<dbReference type="AlphaFoldDB" id="A0A8S4QSS1"/>
<evidence type="ECO:0000313" key="4">
    <source>
        <dbReference type="Proteomes" id="UP000838756"/>
    </source>
</evidence>
<dbReference type="Gene3D" id="1.10.340.70">
    <property type="match status" value="1"/>
</dbReference>
<dbReference type="InterPro" id="IPR050951">
    <property type="entry name" value="Retrovirus_Pol_polyprotein"/>
</dbReference>
<reference evidence="3" key="1">
    <citation type="submission" date="2022-03" db="EMBL/GenBank/DDBJ databases">
        <authorList>
            <person name="Lindestad O."/>
        </authorList>
    </citation>
    <scope>NUCLEOTIDE SEQUENCE</scope>
</reference>
<dbReference type="InterPro" id="IPR012337">
    <property type="entry name" value="RNaseH-like_sf"/>
</dbReference>
<dbReference type="Pfam" id="PF17921">
    <property type="entry name" value="Integrase_H2C2"/>
    <property type="match status" value="1"/>
</dbReference>
<evidence type="ECO:0000259" key="2">
    <source>
        <dbReference type="PROSITE" id="PS50994"/>
    </source>
</evidence>